<name>A0A9W3B3P9_BIOGL</name>
<feature type="transmembrane region" description="Helical" evidence="5">
    <location>
        <begin position="274"/>
        <end position="295"/>
    </location>
</feature>
<dbReference type="GO" id="GO:0005230">
    <property type="term" value="F:extracellular ligand-gated monoatomic ion channel activity"/>
    <property type="evidence" value="ECO:0007669"/>
    <property type="project" value="InterPro"/>
</dbReference>
<evidence type="ECO:0000313" key="8">
    <source>
        <dbReference type="Proteomes" id="UP001165740"/>
    </source>
</evidence>
<evidence type="ECO:0000259" key="7">
    <source>
        <dbReference type="Pfam" id="PF02932"/>
    </source>
</evidence>
<evidence type="ECO:0000256" key="4">
    <source>
        <dbReference type="ARBA" id="ARBA00023136"/>
    </source>
</evidence>
<keyword evidence="8" id="KW-1185">Reference proteome</keyword>
<dbReference type="RefSeq" id="XP_055894103.1">
    <property type="nucleotide sequence ID" value="XM_056038128.1"/>
</dbReference>
<evidence type="ECO:0000256" key="3">
    <source>
        <dbReference type="ARBA" id="ARBA00022989"/>
    </source>
</evidence>
<dbReference type="PROSITE" id="PS00236">
    <property type="entry name" value="NEUROTR_ION_CHANNEL"/>
    <property type="match status" value="1"/>
</dbReference>
<dbReference type="GO" id="GO:0004888">
    <property type="term" value="F:transmembrane signaling receptor activity"/>
    <property type="evidence" value="ECO:0007669"/>
    <property type="project" value="InterPro"/>
</dbReference>
<dbReference type="SUPFAM" id="SSF90112">
    <property type="entry name" value="Neurotransmitter-gated ion-channel transmembrane pore"/>
    <property type="match status" value="1"/>
</dbReference>
<dbReference type="GeneID" id="106063143"/>
<dbReference type="GO" id="GO:0016020">
    <property type="term" value="C:membrane"/>
    <property type="evidence" value="ECO:0007669"/>
    <property type="project" value="UniProtKB-SubCell"/>
</dbReference>
<gene>
    <name evidence="9" type="primary">LOC106063143</name>
</gene>
<feature type="transmembrane region" description="Helical" evidence="5">
    <location>
        <begin position="307"/>
        <end position="329"/>
    </location>
</feature>
<accession>A0A9W3B3P9</accession>
<dbReference type="InterPro" id="IPR018000">
    <property type="entry name" value="Neurotransmitter_ion_chnl_CS"/>
</dbReference>
<dbReference type="PRINTS" id="PR00252">
    <property type="entry name" value="NRIONCHANNEL"/>
</dbReference>
<keyword evidence="5" id="KW-0406">Ion transport</keyword>
<dbReference type="CDD" id="cd18989">
    <property type="entry name" value="LGIC_ECD_cation"/>
    <property type="match status" value="1"/>
</dbReference>
<dbReference type="InterPro" id="IPR036719">
    <property type="entry name" value="Neuro-gated_channel_TM_sf"/>
</dbReference>
<keyword evidence="5" id="KW-0732">Signal</keyword>
<dbReference type="FunFam" id="2.70.170.10:FF:000028">
    <property type="entry name" value="AcetylCholine Receptor"/>
    <property type="match status" value="1"/>
</dbReference>
<dbReference type="InterPro" id="IPR006201">
    <property type="entry name" value="Neur_channel"/>
</dbReference>
<feature type="transmembrane region" description="Helical" evidence="5">
    <location>
        <begin position="244"/>
        <end position="267"/>
    </location>
</feature>
<evidence type="ECO:0000256" key="1">
    <source>
        <dbReference type="ARBA" id="ARBA00004141"/>
    </source>
</evidence>
<feature type="signal peptide" evidence="5">
    <location>
        <begin position="1"/>
        <end position="28"/>
    </location>
</feature>
<dbReference type="OrthoDB" id="5809364at2759"/>
<dbReference type="Gene3D" id="2.70.170.10">
    <property type="entry name" value="Neurotransmitter-gated ion-channel ligand-binding domain"/>
    <property type="match status" value="1"/>
</dbReference>
<keyword evidence="4 5" id="KW-0472">Membrane</keyword>
<protein>
    <submittedName>
        <fullName evidence="9">Neuronal acetylcholine receptor subunit alpha-5-like</fullName>
    </submittedName>
</protein>
<sequence>MLHVLMDLSACHAVTLILLQLLAGFASSQMYNHTRSILSEKLSKDVYHTEVRPKRNQSEVLEVNFKFYLESLVEVNDVSQDFIVNGFLAMAWYDELAVWDPKDYGGIELVHPLPENIWRPRIVLMNTKGERDIFGEAKAPTSLFYNGYVYYVPGSVFHTSCEMTLVKFPFDVQNCSIEFVAMNQNVEELQFVPEDQTGVEMRLFIPHVEWDIMSTHVERTNIRDPPISYQTVQISFLIKRRPDFLLLNTILPVVFLSFLNIMVFIIPAESGEKIGFGITVLLALAVFLSMVSTMLPRSSNSLPKITIFLFLLLVISLLTVVDSIIIVYLHHLEEREGKLLRAQKNYKSSANKIRIFTKAVTRPDCSQTKSQENGDGSPVEVISSKLFETSLPVVVSDDHGAAGKIKSATKVQEIELNKYRLIGKYIDLVSFIIFLIIWICVTTSFMLDIISVPHV</sequence>
<keyword evidence="5" id="KW-0407">Ion channel</keyword>
<proteinExistence type="inferred from homology"/>
<dbReference type="CDD" id="cd19051">
    <property type="entry name" value="LGIC_TM_cation"/>
    <property type="match status" value="1"/>
</dbReference>
<dbReference type="Pfam" id="PF02932">
    <property type="entry name" value="Neur_chan_memb"/>
    <property type="match status" value="1"/>
</dbReference>
<evidence type="ECO:0000313" key="9">
    <source>
        <dbReference type="RefSeq" id="XP_055894103.1"/>
    </source>
</evidence>
<evidence type="ECO:0000256" key="5">
    <source>
        <dbReference type="RuleBase" id="RU000687"/>
    </source>
</evidence>
<keyword evidence="3 5" id="KW-1133">Transmembrane helix</keyword>
<dbReference type="InterPro" id="IPR036734">
    <property type="entry name" value="Neur_chan_lig-bd_sf"/>
</dbReference>
<feature type="chain" id="PRO_5041019523" evidence="5">
    <location>
        <begin position="29"/>
        <end position="455"/>
    </location>
</feature>
<keyword evidence="5" id="KW-0813">Transport</keyword>
<dbReference type="AlphaFoldDB" id="A0A9W3B3P9"/>
<dbReference type="Pfam" id="PF02931">
    <property type="entry name" value="Neur_chan_LBD"/>
    <property type="match status" value="1"/>
</dbReference>
<reference evidence="9" key="1">
    <citation type="submission" date="2025-08" db="UniProtKB">
        <authorList>
            <consortium name="RefSeq"/>
        </authorList>
    </citation>
    <scope>IDENTIFICATION</scope>
</reference>
<dbReference type="SUPFAM" id="SSF63712">
    <property type="entry name" value="Nicotinic receptor ligand binding domain-like"/>
    <property type="match status" value="1"/>
</dbReference>
<feature type="domain" description="Neurotransmitter-gated ion-channel ligand-binding" evidence="6">
    <location>
        <begin position="38"/>
        <end position="242"/>
    </location>
</feature>
<dbReference type="Gene3D" id="1.20.58.390">
    <property type="entry name" value="Neurotransmitter-gated ion-channel transmembrane domain"/>
    <property type="match status" value="1"/>
</dbReference>
<comment type="similarity">
    <text evidence="5">Belongs to the ligand-gated ion channel (TC 1.A.9) family.</text>
</comment>
<dbReference type="InterPro" id="IPR006202">
    <property type="entry name" value="Neur_chan_lig-bd"/>
</dbReference>
<evidence type="ECO:0000259" key="6">
    <source>
        <dbReference type="Pfam" id="PF02931"/>
    </source>
</evidence>
<comment type="subcellular location">
    <subcellularLocation>
        <location evidence="1">Membrane</location>
        <topology evidence="1">Multi-pass membrane protein</topology>
    </subcellularLocation>
</comment>
<keyword evidence="2 5" id="KW-0812">Transmembrane</keyword>
<dbReference type="InterPro" id="IPR006029">
    <property type="entry name" value="Neurotrans-gated_channel_TM"/>
</dbReference>
<evidence type="ECO:0000256" key="2">
    <source>
        <dbReference type="ARBA" id="ARBA00022692"/>
    </source>
</evidence>
<dbReference type="OMA" id="YLMINIY"/>
<feature type="domain" description="Neurotransmitter-gated ion-channel transmembrane" evidence="7">
    <location>
        <begin position="249"/>
        <end position="344"/>
    </location>
</feature>
<organism evidence="8 9">
    <name type="scientific">Biomphalaria glabrata</name>
    <name type="common">Bloodfluke planorb</name>
    <name type="synonym">Freshwater snail</name>
    <dbReference type="NCBI Taxonomy" id="6526"/>
    <lineage>
        <taxon>Eukaryota</taxon>
        <taxon>Metazoa</taxon>
        <taxon>Spiralia</taxon>
        <taxon>Lophotrochozoa</taxon>
        <taxon>Mollusca</taxon>
        <taxon>Gastropoda</taxon>
        <taxon>Heterobranchia</taxon>
        <taxon>Euthyneura</taxon>
        <taxon>Panpulmonata</taxon>
        <taxon>Hygrophila</taxon>
        <taxon>Lymnaeoidea</taxon>
        <taxon>Planorbidae</taxon>
        <taxon>Biomphalaria</taxon>
    </lineage>
</organism>
<dbReference type="Proteomes" id="UP001165740">
    <property type="component" value="Chromosome 8"/>
</dbReference>
<dbReference type="InterPro" id="IPR038050">
    <property type="entry name" value="Neuro_actylchol_rec"/>
</dbReference>
<dbReference type="PANTHER" id="PTHR18945">
    <property type="entry name" value="NEUROTRANSMITTER GATED ION CHANNEL"/>
    <property type="match status" value="1"/>
</dbReference>
<feature type="transmembrane region" description="Helical" evidence="5">
    <location>
        <begin position="425"/>
        <end position="447"/>
    </location>
</feature>